<evidence type="ECO:0000256" key="1">
    <source>
        <dbReference type="SAM" id="Phobius"/>
    </source>
</evidence>
<accession>A0A3M2S2S6</accession>
<reference evidence="2 3" key="1">
    <citation type="submission" date="2017-06" db="EMBL/GenBank/DDBJ databases">
        <title>Comparative genomic analysis of Ambrosia Fusariam Clade fungi.</title>
        <authorList>
            <person name="Stajich J.E."/>
            <person name="Carrillo J."/>
            <person name="Kijimoto T."/>
            <person name="Eskalen A."/>
            <person name="O'Donnell K."/>
            <person name="Kasson M."/>
        </authorList>
    </citation>
    <scope>NUCLEOTIDE SEQUENCE [LARGE SCALE GENOMIC DNA]</scope>
    <source>
        <strain evidence="2">UCR3666</strain>
    </source>
</reference>
<protein>
    <recommendedName>
        <fullName evidence="4">Prion-inhibition and propagation HeLo domain-containing protein</fullName>
    </recommendedName>
</protein>
<organism evidence="2 3">
    <name type="scientific">Fusarium kuroshium</name>
    <dbReference type="NCBI Taxonomy" id="2010991"/>
    <lineage>
        <taxon>Eukaryota</taxon>
        <taxon>Fungi</taxon>
        <taxon>Dikarya</taxon>
        <taxon>Ascomycota</taxon>
        <taxon>Pezizomycotina</taxon>
        <taxon>Sordariomycetes</taxon>
        <taxon>Hypocreomycetidae</taxon>
        <taxon>Hypocreales</taxon>
        <taxon>Nectriaceae</taxon>
        <taxon>Fusarium</taxon>
        <taxon>Fusarium solani species complex</taxon>
    </lineage>
</organism>
<keyword evidence="1" id="KW-1133">Transmembrane helix</keyword>
<proteinExistence type="predicted"/>
<keyword evidence="1" id="KW-0812">Transmembrane</keyword>
<gene>
    <name evidence="2" type="ORF">CDV36_008524</name>
</gene>
<dbReference type="Proteomes" id="UP000277212">
    <property type="component" value="Unassembled WGS sequence"/>
</dbReference>
<evidence type="ECO:0000313" key="3">
    <source>
        <dbReference type="Proteomes" id="UP000277212"/>
    </source>
</evidence>
<keyword evidence="3" id="KW-1185">Reference proteome</keyword>
<feature type="transmembrane region" description="Helical" evidence="1">
    <location>
        <begin position="16"/>
        <end position="36"/>
    </location>
</feature>
<comment type="caution">
    <text evidence="2">The sequence shown here is derived from an EMBL/GenBank/DDBJ whole genome shotgun (WGS) entry which is preliminary data.</text>
</comment>
<sequence>MADCPDDSPLSTTGNITGILTFALGLFTLALALYTVTRNENVEKQYFESYRLDRQAYASRLKDLLSSRWVSSNMEVMPLIEEFDDCIQRIEDHLKAMNDKLNINNSKPWYWRRSDLASLREAADLELQFLGALQLTILFL</sequence>
<evidence type="ECO:0008006" key="4">
    <source>
        <dbReference type="Google" id="ProtNLM"/>
    </source>
</evidence>
<evidence type="ECO:0000313" key="2">
    <source>
        <dbReference type="EMBL" id="RMJ11851.1"/>
    </source>
</evidence>
<dbReference type="AlphaFoldDB" id="A0A3M2S2S6"/>
<dbReference type="EMBL" id="NKUJ01000154">
    <property type="protein sequence ID" value="RMJ11851.1"/>
    <property type="molecule type" value="Genomic_DNA"/>
</dbReference>
<name>A0A3M2S2S6_9HYPO</name>
<keyword evidence="1" id="KW-0472">Membrane</keyword>